<proteinExistence type="predicted"/>
<reference evidence="1 2" key="1">
    <citation type="submission" date="2019-05" db="EMBL/GenBank/DDBJ databases">
        <title>Another draft genome of Portunus trituberculatus and its Hox gene families provides insights of decapod evolution.</title>
        <authorList>
            <person name="Jeong J.-H."/>
            <person name="Song I."/>
            <person name="Kim S."/>
            <person name="Choi T."/>
            <person name="Kim D."/>
            <person name="Ryu S."/>
            <person name="Kim W."/>
        </authorList>
    </citation>
    <scope>NUCLEOTIDE SEQUENCE [LARGE SCALE GENOMIC DNA]</scope>
    <source>
        <tissue evidence="1">Muscle</tissue>
    </source>
</reference>
<accession>A0A5B7J5J2</accession>
<name>A0A5B7J5J2_PORTR</name>
<dbReference type="EMBL" id="VSRR010080265">
    <property type="protein sequence ID" value="MPC89216.1"/>
    <property type="molecule type" value="Genomic_DNA"/>
</dbReference>
<sequence length="18" mass="1836">MAPCIAIQAEPPALAALR</sequence>
<gene>
    <name evidence="1" type="ORF">E2C01_084152</name>
</gene>
<comment type="caution">
    <text evidence="1">The sequence shown here is derived from an EMBL/GenBank/DDBJ whole genome shotgun (WGS) entry which is preliminary data.</text>
</comment>
<organism evidence="1 2">
    <name type="scientific">Portunus trituberculatus</name>
    <name type="common">Swimming crab</name>
    <name type="synonym">Neptunus trituberculatus</name>
    <dbReference type="NCBI Taxonomy" id="210409"/>
    <lineage>
        <taxon>Eukaryota</taxon>
        <taxon>Metazoa</taxon>
        <taxon>Ecdysozoa</taxon>
        <taxon>Arthropoda</taxon>
        <taxon>Crustacea</taxon>
        <taxon>Multicrustacea</taxon>
        <taxon>Malacostraca</taxon>
        <taxon>Eumalacostraca</taxon>
        <taxon>Eucarida</taxon>
        <taxon>Decapoda</taxon>
        <taxon>Pleocyemata</taxon>
        <taxon>Brachyura</taxon>
        <taxon>Eubrachyura</taxon>
        <taxon>Portunoidea</taxon>
        <taxon>Portunidae</taxon>
        <taxon>Portuninae</taxon>
        <taxon>Portunus</taxon>
    </lineage>
</organism>
<keyword evidence="2" id="KW-1185">Reference proteome</keyword>
<dbReference type="Proteomes" id="UP000324222">
    <property type="component" value="Unassembled WGS sequence"/>
</dbReference>
<dbReference type="AlphaFoldDB" id="A0A5B7J5J2"/>
<protein>
    <submittedName>
        <fullName evidence="1">Uncharacterized protein</fullName>
    </submittedName>
</protein>
<evidence type="ECO:0000313" key="1">
    <source>
        <dbReference type="EMBL" id="MPC89216.1"/>
    </source>
</evidence>
<evidence type="ECO:0000313" key="2">
    <source>
        <dbReference type="Proteomes" id="UP000324222"/>
    </source>
</evidence>